<comment type="subcellular location">
    <subcellularLocation>
        <location evidence="1 6">Nucleus</location>
    </subcellularLocation>
</comment>
<dbReference type="PANTHER" id="PTHR23081:SF36">
    <property type="entry name" value="RNA POLYMERASE II SUBUNIT A C-TERMINAL DOMAIN PHOSPHATASE"/>
    <property type="match status" value="1"/>
</dbReference>
<dbReference type="InterPro" id="IPR011947">
    <property type="entry name" value="FCP1_euk"/>
</dbReference>
<dbReference type="GO" id="GO:0008420">
    <property type="term" value="F:RNA polymerase II CTD heptapeptide repeat phosphatase activity"/>
    <property type="evidence" value="ECO:0007669"/>
    <property type="project" value="UniProtKB-UniRule"/>
</dbReference>
<keyword evidence="11" id="KW-1185">Reference proteome</keyword>
<dbReference type="STRING" id="1109443.G4TBS0"/>
<evidence type="ECO:0000256" key="4">
    <source>
        <dbReference type="ARBA" id="ARBA00047761"/>
    </source>
</evidence>
<evidence type="ECO:0000256" key="3">
    <source>
        <dbReference type="ARBA" id="ARBA00023242"/>
    </source>
</evidence>
<proteinExistence type="predicted"/>
<evidence type="ECO:0000259" key="8">
    <source>
        <dbReference type="PROSITE" id="PS50172"/>
    </source>
</evidence>
<dbReference type="PROSITE" id="PS50172">
    <property type="entry name" value="BRCT"/>
    <property type="match status" value="1"/>
</dbReference>
<dbReference type="CDD" id="cd17729">
    <property type="entry name" value="BRCT_CTDP1"/>
    <property type="match status" value="1"/>
</dbReference>
<feature type="domain" description="FCP1 homology" evidence="9">
    <location>
        <begin position="152"/>
        <end position="348"/>
    </location>
</feature>
<dbReference type="Pfam" id="PF12738">
    <property type="entry name" value="PTCB-BRCT"/>
    <property type="match status" value="1"/>
</dbReference>
<dbReference type="SMART" id="SM00577">
    <property type="entry name" value="CPDc"/>
    <property type="match status" value="1"/>
</dbReference>
<dbReference type="InParanoid" id="G4TBS0"/>
<feature type="compositionally biased region" description="Basic and acidic residues" evidence="7">
    <location>
        <begin position="715"/>
        <end position="730"/>
    </location>
</feature>
<evidence type="ECO:0000313" key="10">
    <source>
        <dbReference type="EMBL" id="CCA68729.1"/>
    </source>
</evidence>
<dbReference type="AlphaFoldDB" id="G4TBS0"/>
<dbReference type="PANTHER" id="PTHR23081">
    <property type="entry name" value="RNA POLYMERASE II CTD PHOSPHATASE"/>
    <property type="match status" value="1"/>
</dbReference>
<reference evidence="10 11" key="1">
    <citation type="journal article" date="2011" name="PLoS Pathog.">
        <title>Endophytic Life Strategies Decoded by Genome and Transcriptome Analyses of the Mutualistic Root Symbiont Piriformospora indica.</title>
        <authorList>
            <person name="Zuccaro A."/>
            <person name="Lahrmann U."/>
            <person name="Guldener U."/>
            <person name="Langen G."/>
            <person name="Pfiffi S."/>
            <person name="Biedenkopf D."/>
            <person name="Wong P."/>
            <person name="Samans B."/>
            <person name="Grimm C."/>
            <person name="Basiewicz M."/>
            <person name="Murat C."/>
            <person name="Martin F."/>
            <person name="Kogel K.H."/>
        </authorList>
    </citation>
    <scope>NUCLEOTIDE SEQUENCE [LARGE SCALE GENOMIC DNA]</scope>
    <source>
        <strain evidence="10 11">DSM 11827</strain>
    </source>
</reference>
<feature type="region of interest" description="Disordered" evidence="7">
    <location>
        <begin position="564"/>
        <end position="782"/>
    </location>
</feature>
<keyword evidence="3 6" id="KW-0539">Nucleus</keyword>
<dbReference type="Gene3D" id="3.40.50.10190">
    <property type="entry name" value="BRCT domain"/>
    <property type="match status" value="1"/>
</dbReference>
<protein>
    <recommendedName>
        <fullName evidence="6">RNA polymerase II subunit A C-terminal domain phosphatase</fullName>
        <ecNumber evidence="6">3.1.3.16</ecNumber>
    </recommendedName>
</protein>
<dbReference type="NCBIfam" id="TIGR02250">
    <property type="entry name" value="FCP1_euk"/>
    <property type="match status" value="1"/>
</dbReference>
<dbReference type="HOGENOM" id="CLU_007683_0_2_1"/>
<dbReference type="OrthoDB" id="10249888at2759"/>
<evidence type="ECO:0000259" key="9">
    <source>
        <dbReference type="PROSITE" id="PS50969"/>
    </source>
</evidence>
<dbReference type="EMBL" id="CAFZ01000039">
    <property type="protein sequence ID" value="CCA68729.1"/>
    <property type="molecule type" value="Genomic_DNA"/>
</dbReference>
<comment type="function">
    <text evidence="6">This promotes the activity of RNA polymerase II.</text>
</comment>
<comment type="catalytic activity">
    <reaction evidence="5 6">
        <text>O-phospho-L-threonyl-[protein] + H2O = L-threonyl-[protein] + phosphate</text>
        <dbReference type="Rhea" id="RHEA:47004"/>
        <dbReference type="Rhea" id="RHEA-COMP:11060"/>
        <dbReference type="Rhea" id="RHEA-COMP:11605"/>
        <dbReference type="ChEBI" id="CHEBI:15377"/>
        <dbReference type="ChEBI" id="CHEBI:30013"/>
        <dbReference type="ChEBI" id="CHEBI:43474"/>
        <dbReference type="ChEBI" id="CHEBI:61977"/>
        <dbReference type="EC" id="3.1.3.16"/>
    </reaction>
</comment>
<comment type="caution">
    <text evidence="10">The sequence shown here is derived from an EMBL/GenBank/DDBJ whole genome shotgun (WGS) entry which is preliminary data.</text>
</comment>
<feature type="compositionally biased region" description="Basic and acidic residues" evidence="7">
    <location>
        <begin position="773"/>
        <end position="782"/>
    </location>
</feature>
<evidence type="ECO:0000256" key="2">
    <source>
        <dbReference type="ARBA" id="ARBA00022801"/>
    </source>
</evidence>
<dbReference type="SUPFAM" id="SSF56784">
    <property type="entry name" value="HAD-like"/>
    <property type="match status" value="1"/>
</dbReference>
<feature type="domain" description="BRCT" evidence="8">
    <location>
        <begin position="470"/>
        <end position="563"/>
    </location>
</feature>
<feature type="compositionally biased region" description="Basic and acidic residues" evidence="7">
    <location>
        <begin position="630"/>
        <end position="640"/>
    </location>
</feature>
<feature type="region of interest" description="Disordered" evidence="7">
    <location>
        <begin position="346"/>
        <end position="374"/>
    </location>
</feature>
<evidence type="ECO:0000313" key="11">
    <source>
        <dbReference type="Proteomes" id="UP000007148"/>
    </source>
</evidence>
<keyword evidence="2 6" id="KW-0378">Hydrolase</keyword>
<dbReference type="eggNOG" id="KOG0323">
    <property type="taxonomic scope" value="Eukaryota"/>
</dbReference>
<dbReference type="Proteomes" id="UP000007148">
    <property type="component" value="Unassembled WGS sequence"/>
</dbReference>
<dbReference type="InterPro" id="IPR036412">
    <property type="entry name" value="HAD-like_sf"/>
</dbReference>
<dbReference type="Pfam" id="PF03031">
    <property type="entry name" value="NIF"/>
    <property type="match status" value="1"/>
</dbReference>
<dbReference type="GO" id="GO:0005634">
    <property type="term" value="C:nucleus"/>
    <property type="evidence" value="ECO:0007669"/>
    <property type="project" value="UniProtKB-SubCell"/>
</dbReference>
<evidence type="ECO:0000256" key="6">
    <source>
        <dbReference type="RuleBase" id="RU366066"/>
    </source>
</evidence>
<organism evidence="10 11">
    <name type="scientific">Serendipita indica (strain DSM 11827)</name>
    <name type="common">Root endophyte fungus</name>
    <name type="synonym">Piriformospora indica</name>
    <dbReference type="NCBI Taxonomy" id="1109443"/>
    <lineage>
        <taxon>Eukaryota</taxon>
        <taxon>Fungi</taxon>
        <taxon>Dikarya</taxon>
        <taxon>Basidiomycota</taxon>
        <taxon>Agaricomycotina</taxon>
        <taxon>Agaricomycetes</taxon>
        <taxon>Sebacinales</taxon>
        <taxon>Serendipitaceae</taxon>
        <taxon>Serendipita</taxon>
    </lineage>
</organism>
<accession>G4TBS0</accession>
<feature type="region of interest" description="Disordered" evidence="7">
    <location>
        <begin position="394"/>
        <end position="424"/>
    </location>
</feature>
<feature type="compositionally biased region" description="Acidic residues" evidence="7">
    <location>
        <begin position="641"/>
        <end position="665"/>
    </location>
</feature>
<comment type="catalytic activity">
    <reaction evidence="4 6">
        <text>O-phospho-L-seryl-[protein] + H2O = L-seryl-[protein] + phosphate</text>
        <dbReference type="Rhea" id="RHEA:20629"/>
        <dbReference type="Rhea" id="RHEA-COMP:9863"/>
        <dbReference type="Rhea" id="RHEA-COMP:11604"/>
        <dbReference type="ChEBI" id="CHEBI:15377"/>
        <dbReference type="ChEBI" id="CHEBI:29999"/>
        <dbReference type="ChEBI" id="CHEBI:43474"/>
        <dbReference type="ChEBI" id="CHEBI:83421"/>
        <dbReference type="EC" id="3.1.3.16"/>
    </reaction>
</comment>
<feature type="compositionally biased region" description="Acidic residues" evidence="7">
    <location>
        <begin position="755"/>
        <end position="772"/>
    </location>
</feature>
<dbReference type="FunCoup" id="G4TBS0">
    <property type="interactions" value="309"/>
</dbReference>
<dbReference type="CDD" id="cd07521">
    <property type="entry name" value="HAD_FCP1-like"/>
    <property type="match status" value="1"/>
</dbReference>
<feature type="compositionally biased region" description="Polar residues" evidence="7">
    <location>
        <begin position="733"/>
        <end position="744"/>
    </location>
</feature>
<evidence type="ECO:0000256" key="7">
    <source>
        <dbReference type="SAM" id="MobiDB-lite"/>
    </source>
</evidence>
<name>G4TBS0_SERID</name>
<evidence type="ECO:0000256" key="5">
    <source>
        <dbReference type="ARBA" id="ARBA00048336"/>
    </source>
</evidence>
<gene>
    <name evidence="10" type="ORF">PIIN_02593</name>
</gene>
<evidence type="ECO:0000256" key="1">
    <source>
        <dbReference type="ARBA" id="ARBA00004123"/>
    </source>
</evidence>
<dbReference type="OMA" id="DQTVIHC"/>
<dbReference type="EC" id="3.1.3.16" evidence="6"/>
<dbReference type="InterPro" id="IPR004274">
    <property type="entry name" value="FCP1_dom"/>
</dbReference>
<dbReference type="InterPro" id="IPR001357">
    <property type="entry name" value="BRCT_dom"/>
</dbReference>
<dbReference type="InterPro" id="IPR039189">
    <property type="entry name" value="Fcp1"/>
</dbReference>
<sequence length="782" mass="86785">MSEPTDLVLPKSLPYPIKVTKILVAAGDNIQRGTPLLYYSYKHYLREDKTTETCYGTWESYVEGRVDLWNIDLGDEVDKDYGPVLVVTEPCKHGTQIMGMCADCGKDMTEVDYMSIAGTERAKIKMDHGAEGPLLSQEVAAKIERENTDRLLKNRKLSLIVDLDQTILHATFDPTVGEWIKAKDAFEKRRSTTPPDHDPPPESVNWPALEDVISFQLPSDHGHMGHSERYYVKPRPGLQRFMNNLSELYEMHVYTMGVRSYANAICAALDPSGAWFGSRVLSRNESGSDRVKNLKRLFPSDQSMVVVIDDRADVWNWSPNLVRVIPFEFFVGTGDINASFLPKQASADAVPPADPKTGELPQEDVDPESEVAKQEEIQAEDAAKQLKERPLEKAQEALVAKVSSPSGGDEKEHEPATSAPIPLLKNDDHELDRIERILCDIHKEFYKLYDTRQKSRNQSAPDVLGVIPGIKAKTLAGVHLVFSGILPLDGRPERQPIWKAALEFGATCHVDINPQVTHLVTNKLGTVKADKAFAQGNIFVVNIKWFNDSLIKWERQPEANYLMERKPKNSSQDPETKTSEPPPNGGETKVGREDDAAGHGPNTQSSAPGNENEESSPPTPAAEPEQNEDVQLHIDWAEIDKEVDDALASDDDDDDGDEDLADEDEPKSVAAEAAPESRYMGGITPTTRGIKRPRSDDSTPSTPSRLRFSFNAADLARDLSPKRQKLDHEPLSNGPSKPSTQDLPESQVADTTDQTGEDTGDDDENDEDDDDDFLAREMAESD</sequence>
<dbReference type="PROSITE" id="PS50969">
    <property type="entry name" value="FCP1"/>
    <property type="match status" value="1"/>
</dbReference>
<dbReference type="SMART" id="SM00292">
    <property type="entry name" value="BRCT"/>
    <property type="match status" value="1"/>
</dbReference>
<dbReference type="SUPFAM" id="SSF52113">
    <property type="entry name" value="BRCT domain"/>
    <property type="match status" value="1"/>
</dbReference>
<dbReference type="Gene3D" id="3.40.50.1000">
    <property type="entry name" value="HAD superfamily/HAD-like"/>
    <property type="match status" value="1"/>
</dbReference>
<dbReference type="InterPro" id="IPR023214">
    <property type="entry name" value="HAD_sf"/>
</dbReference>
<dbReference type="InterPro" id="IPR036420">
    <property type="entry name" value="BRCT_dom_sf"/>
</dbReference>